<reference evidence="3" key="1">
    <citation type="journal article" date="2015" name="Genome Announc.">
        <title>Draft whole-genome sequence of the biocontrol agent Trichoderma harzianum T6776.</title>
        <authorList>
            <person name="Baroncelli R."/>
            <person name="Piaggeschi G."/>
            <person name="Fiorini L."/>
            <person name="Bertolini E."/>
            <person name="Zapparata A."/>
            <person name="Pe M.E."/>
            <person name="Sarrocco S."/>
            <person name="Vannacci G."/>
        </authorList>
    </citation>
    <scope>NUCLEOTIDE SEQUENCE [LARGE SCALE GENOMIC DNA]</scope>
    <source>
        <strain evidence="3">T6776</strain>
    </source>
</reference>
<dbReference type="EMBL" id="JOKZ01000154">
    <property type="protein sequence ID" value="KKP02346.1"/>
    <property type="molecule type" value="Genomic_DNA"/>
</dbReference>
<name>A0A0F9XAZ5_TRIHA</name>
<gene>
    <name evidence="2" type="ORF">THAR02_05546</name>
</gene>
<comment type="caution">
    <text evidence="2">The sequence shown here is derived from an EMBL/GenBank/DDBJ whole genome shotgun (WGS) entry which is preliminary data.</text>
</comment>
<dbReference type="PANTHER" id="PTHR41252">
    <property type="entry name" value="BLR2505 PROTEIN"/>
    <property type="match status" value="1"/>
</dbReference>
<evidence type="ECO:0000313" key="2">
    <source>
        <dbReference type="EMBL" id="KKP02346.1"/>
    </source>
</evidence>
<sequence length="133" mass="14838">MNAAQLVEKHFQTLKVDQQSWLSLYAPNAVVEMPNSPHPHPTKVEGLEAIGASVAGFVGSMSDDFDVQIKKIYTIDGEDAAFVEFTMTGTVTMTGKKYEQNYVSYFRAENGKIVLYREYFDSSRIAAAFVPDK</sequence>
<dbReference type="Proteomes" id="UP000034112">
    <property type="component" value="Unassembled WGS sequence"/>
</dbReference>
<accession>A0A0F9XAZ5</accession>
<dbReference type="OMA" id="FEFPYAP"/>
<dbReference type="PANTHER" id="PTHR41252:SF1">
    <property type="entry name" value="BLR2505 PROTEIN"/>
    <property type="match status" value="1"/>
</dbReference>
<dbReference type="Pfam" id="PF12680">
    <property type="entry name" value="SnoaL_2"/>
    <property type="match status" value="1"/>
</dbReference>
<dbReference type="OrthoDB" id="4896382at2759"/>
<evidence type="ECO:0000259" key="1">
    <source>
        <dbReference type="Pfam" id="PF12680"/>
    </source>
</evidence>
<dbReference type="SUPFAM" id="SSF54427">
    <property type="entry name" value="NTF2-like"/>
    <property type="match status" value="1"/>
</dbReference>
<feature type="domain" description="SnoaL-like" evidence="1">
    <location>
        <begin position="17"/>
        <end position="115"/>
    </location>
</feature>
<evidence type="ECO:0000313" key="3">
    <source>
        <dbReference type="Proteomes" id="UP000034112"/>
    </source>
</evidence>
<protein>
    <recommendedName>
        <fullName evidence="1">SnoaL-like domain-containing protein</fullName>
    </recommendedName>
</protein>
<dbReference type="InterPro" id="IPR032710">
    <property type="entry name" value="NTF2-like_dom_sf"/>
</dbReference>
<dbReference type="AlphaFoldDB" id="A0A0F9XAZ5"/>
<organism evidence="2 3">
    <name type="scientific">Trichoderma harzianum</name>
    <name type="common">Hypocrea lixii</name>
    <dbReference type="NCBI Taxonomy" id="5544"/>
    <lineage>
        <taxon>Eukaryota</taxon>
        <taxon>Fungi</taxon>
        <taxon>Dikarya</taxon>
        <taxon>Ascomycota</taxon>
        <taxon>Pezizomycotina</taxon>
        <taxon>Sordariomycetes</taxon>
        <taxon>Hypocreomycetidae</taxon>
        <taxon>Hypocreales</taxon>
        <taxon>Hypocreaceae</taxon>
        <taxon>Trichoderma</taxon>
    </lineage>
</organism>
<dbReference type="Gene3D" id="3.10.450.50">
    <property type="match status" value="1"/>
</dbReference>
<dbReference type="InterPro" id="IPR037401">
    <property type="entry name" value="SnoaL-like"/>
</dbReference>
<proteinExistence type="predicted"/>